<name>A0ABV5M9N5_9ACTN</name>
<protein>
    <recommendedName>
        <fullName evidence="4">Integral membrane protein</fullName>
    </recommendedName>
</protein>
<feature type="transmembrane region" description="Helical" evidence="1">
    <location>
        <begin position="12"/>
        <end position="39"/>
    </location>
</feature>
<feature type="transmembrane region" description="Helical" evidence="1">
    <location>
        <begin position="140"/>
        <end position="160"/>
    </location>
</feature>
<evidence type="ECO:0000313" key="2">
    <source>
        <dbReference type="EMBL" id="MFB9445568.1"/>
    </source>
</evidence>
<organism evidence="2 3">
    <name type="scientific">Dactylosporangium vinaceum</name>
    <dbReference type="NCBI Taxonomy" id="53362"/>
    <lineage>
        <taxon>Bacteria</taxon>
        <taxon>Bacillati</taxon>
        <taxon>Actinomycetota</taxon>
        <taxon>Actinomycetes</taxon>
        <taxon>Micromonosporales</taxon>
        <taxon>Micromonosporaceae</taxon>
        <taxon>Dactylosporangium</taxon>
    </lineage>
</organism>
<feature type="transmembrane region" description="Helical" evidence="1">
    <location>
        <begin position="51"/>
        <end position="69"/>
    </location>
</feature>
<evidence type="ECO:0008006" key="4">
    <source>
        <dbReference type="Google" id="ProtNLM"/>
    </source>
</evidence>
<gene>
    <name evidence="2" type="ORF">ACFFTR_21025</name>
</gene>
<feature type="transmembrane region" description="Helical" evidence="1">
    <location>
        <begin position="75"/>
        <end position="98"/>
    </location>
</feature>
<keyword evidence="1" id="KW-1133">Transmembrane helix</keyword>
<proteinExistence type="predicted"/>
<dbReference type="RefSeq" id="WP_223103914.1">
    <property type="nucleotide sequence ID" value="NZ_CP061913.1"/>
</dbReference>
<evidence type="ECO:0000313" key="3">
    <source>
        <dbReference type="Proteomes" id="UP001589608"/>
    </source>
</evidence>
<reference evidence="2 3" key="1">
    <citation type="submission" date="2024-09" db="EMBL/GenBank/DDBJ databases">
        <authorList>
            <person name="Sun Q."/>
            <person name="Mori K."/>
        </authorList>
    </citation>
    <scope>NUCLEOTIDE SEQUENCE [LARGE SCALE GENOMIC DNA]</scope>
    <source>
        <strain evidence="2 3">JCM 3307</strain>
    </source>
</reference>
<sequence length="186" mass="19513">MTESELHAWSEFALAQAGAAAVLTGLVFVAVSININAILRHHELPGRAGEGVVIFVSVLCQSVVLLVPHQGPGAAGAQLLLIAAGTLALLLGIFLPGLRRPSRQPTAWRVTRLLLILSSTIPSLAAGAGLLGWIGADLRWYAFGTVWAMVAAMTNAWVLLVEVVRDERYAPVATTARPGADPGARP</sequence>
<evidence type="ECO:0000256" key="1">
    <source>
        <dbReference type="SAM" id="Phobius"/>
    </source>
</evidence>
<comment type="caution">
    <text evidence="2">The sequence shown here is derived from an EMBL/GenBank/DDBJ whole genome shotgun (WGS) entry which is preliminary data.</text>
</comment>
<accession>A0ABV5M9N5</accession>
<dbReference type="Proteomes" id="UP001589608">
    <property type="component" value="Unassembled WGS sequence"/>
</dbReference>
<keyword evidence="3" id="KW-1185">Reference proteome</keyword>
<dbReference type="EMBL" id="JBHMCA010000042">
    <property type="protein sequence ID" value="MFB9445568.1"/>
    <property type="molecule type" value="Genomic_DNA"/>
</dbReference>
<keyword evidence="1" id="KW-0812">Transmembrane</keyword>
<feature type="transmembrane region" description="Helical" evidence="1">
    <location>
        <begin position="110"/>
        <end position="134"/>
    </location>
</feature>
<keyword evidence="1" id="KW-0472">Membrane</keyword>